<dbReference type="InterPro" id="IPR017871">
    <property type="entry name" value="ABC_transporter-like_CS"/>
</dbReference>
<feature type="transmembrane region" description="Helical" evidence="9">
    <location>
        <begin position="7"/>
        <end position="26"/>
    </location>
</feature>
<evidence type="ECO:0000256" key="1">
    <source>
        <dbReference type="ARBA" id="ARBA00004141"/>
    </source>
</evidence>
<feature type="domain" description="ABC transporter" evidence="10">
    <location>
        <begin position="823"/>
        <end position="1050"/>
    </location>
</feature>
<evidence type="ECO:0000256" key="5">
    <source>
        <dbReference type="ARBA" id="ARBA00022741"/>
    </source>
</evidence>
<dbReference type="PROSITE" id="PS50893">
    <property type="entry name" value="ABC_TRANSPORTER_2"/>
    <property type="match status" value="3"/>
</dbReference>
<keyword evidence="13" id="KW-1185">Reference proteome</keyword>
<keyword evidence="6" id="KW-0067">ATP-binding</keyword>
<evidence type="ECO:0000256" key="4">
    <source>
        <dbReference type="ARBA" id="ARBA00022737"/>
    </source>
</evidence>
<feature type="domain" description="ABC transmembrane type-1" evidence="11">
    <location>
        <begin position="480"/>
        <end position="776"/>
    </location>
</feature>
<keyword evidence="8 9" id="KW-0472">Membrane</keyword>
<comment type="subcellular location">
    <subcellularLocation>
        <location evidence="1">Membrane</location>
        <topology evidence="1">Multi-pass membrane protein</topology>
    </subcellularLocation>
</comment>
<dbReference type="PROSITE" id="PS00211">
    <property type="entry name" value="ABC_TRANSPORTER_1"/>
    <property type="match status" value="2"/>
</dbReference>
<dbReference type="InterPro" id="IPR027417">
    <property type="entry name" value="P-loop_NTPase"/>
</dbReference>
<keyword evidence="5" id="KW-0547">Nucleotide-binding</keyword>
<dbReference type="Pfam" id="PF00005">
    <property type="entry name" value="ABC_tran"/>
    <property type="match status" value="3"/>
</dbReference>
<keyword evidence="4" id="KW-0677">Repeat</keyword>
<dbReference type="CDD" id="cd03250">
    <property type="entry name" value="ABCC_MRP_domain1"/>
    <property type="match status" value="1"/>
</dbReference>
<accession>A0A9P0B966</accession>
<evidence type="ECO:0000313" key="13">
    <source>
        <dbReference type="Proteomes" id="UP001154078"/>
    </source>
</evidence>
<keyword evidence="3 9" id="KW-0812">Transmembrane</keyword>
<dbReference type="GO" id="GO:0140359">
    <property type="term" value="F:ABC-type transporter activity"/>
    <property type="evidence" value="ECO:0007669"/>
    <property type="project" value="InterPro"/>
</dbReference>
<feature type="transmembrane region" description="Helical" evidence="9">
    <location>
        <begin position="536"/>
        <end position="559"/>
    </location>
</feature>
<keyword evidence="7 9" id="KW-1133">Transmembrane helix</keyword>
<dbReference type="FunFam" id="3.40.50.300:FF:000973">
    <property type="entry name" value="Multidrug resistance-associated protein 4"/>
    <property type="match status" value="1"/>
</dbReference>
<dbReference type="InterPro" id="IPR044726">
    <property type="entry name" value="ABCC_6TM_D2"/>
</dbReference>
<feature type="transmembrane region" description="Helical" evidence="9">
    <location>
        <begin position="131"/>
        <end position="151"/>
    </location>
</feature>
<evidence type="ECO:0000256" key="2">
    <source>
        <dbReference type="ARBA" id="ARBA00022448"/>
    </source>
</evidence>
<dbReference type="InterPro" id="IPR050173">
    <property type="entry name" value="ABC_transporter_C-like"/>
</dbReference>
<evidence type="ECO:0000256" key="7">
    <source>
        <dbReference type="ARBA" id="ARBA00022989"/>
    </source>
</evidence>
<sequence length="1289" mass="147269">MNVIEPYCLYSKILYITPIQTILITYLMWQEIGFSCLFGIGFLIVTALPSNLTYKMVRKLRLRLSKCTDLRLKLIDEIISGIKVIKMYAWETPFEKLISKHRRKELEINNLSFMLTIQSYFFSFAWQKVSIYFVIVGYLFFTQKLEASAVFTSIQYMNLLRPNISFVFSNTINNSAQIKVTFKRVVDFLLEQEKIEKEEVGTVSNDDVCLHNYKYCLNDLTGLKIPKLNIPEGKLCIITGVVGSGKTTLLNAFLNELNGPEGNVKINGEISYCSQEPWLYGSTIKNNILFGEEYNEVRYKDVVRICDLGNDLNQMINSDQSLVGEKGVILSGGQRARVNLARSVYRKCDIYIMDDPLSAVDSPVGRHIFEQCIKGFLKDKTRILVTHQLQYLHRADLVVILNKGCIEACGSFEEIQNKNVELLKLISLSYENDKGNEKKKNPFKSENSENNLLKKINNYTASKYYFTSGGNFVFLSIFSFFYIFCQACYSCSDYFLKVWTQERKTSIQIHFLYNDTQKNNVYNKIEYESALHDEDISFIITYSIIILVAFLVTIVSLFMTKKFISTASKSIHNDMLCSLLAAPLRFFNLHYSGQIFGTFSRDIGNLDQVLPATIIEASKNTLFLFGSIVILILNDVYYVVFAIFLLPFLFSLLFGLNKITRRLEPLEGEGKVYKTKSTMLSQLNSTVLGLTTIRTSKKQNLVISEFDEMQDVYNSLGYLMRGFLYAVAMWIDSSMAIILTSLTFYFVLTHQLFHTVDASTVGLALTQILNFLGIIQLGLRKMVDSLFLISSVGRLQSYTFLKREESDVQTNYLKHSWPLQGNIFYQNVKMKYNDTEYVLNDINCDIKANEKIGIVGRTGAGKSLLISTLFRLNDYEGDILIDNIDIKKVPLKKLRRKLAIIPQEPVLFSDTIRYNLDPFNEYPDEKIWEAIKEVQLQSIASLDFMVKDSGNNFSLGEKQLLCLARAILRKNRILIMDEATANVDLQTDRMIKDTIAEKFRDCTVLTIAHRLMTIMDYDKVMVLQNGKIVEFDHPYLLIKDEDTLFYKMARETGSSMLNTLKSIGVVGRTGAGESSLITALFRLADVEGTITIDNVNISEIGLTNLRRKISIIPQEPVLFSETVRYNLDPFQEFTDDEIWGVIEEVNMKGAVVSLDDIVLEGGRNFSIGQKQLLCLARALLRKNKILVLDEATANVDLRTDEFIQKTIKTKFNSCTVLTIAHRLNTAMDSDKVMVMDGGELVEFAHPHILLDNKKGMFYSLVSETGVAMMQTLKQIAYHDYHSKVEVYKF</sequence>
<feature type="transmembrane region" description="Helical" evidence="9">
    <location>
        <begin position="760"/>
        <end position="779"/>
    </location>
</feature>
<dbReference type="PANTHER" id="PTHR24223:SF448">
    <property type="entry name" value="FI20146P1-RELATED"/>
    <property type="match status" value="1"/>
</dbReference>
<dbReference type="InterPro" id="IPR011527">
    <property type="entry name" value="ABC1_TM_dom"/>
</dbReference>
<dbReference type="SUPFAM" id="SSF52540">
    <property type="entry name" value="P-loop containing nucleoside triphosphate hydrolases"/>
    <property type="match status" value="3"/>
</dbReference>
<dbReference type="InterPro" id="IPR003439">
    <property type="entry name" value="ABC_transporter-like_ATP-bd"/>
</dbReference>
<evidence type="ECO:0000256" key="9">
    <source>
        <dbReference type="SAM" id="Phobius"/>
    </source>
</evidence>
<gene>
    <name evidence="12" type="ORF">MELIAE_LOCUS8517</name>
</gene>
<name>A0A9P0B966_BRAAE</name>
<dbReference type="Proteomes" id="UP001154078">
    <property type="component" value="Chromosome 5"/>
</dbReference>
<dbReference type="InterPro" id="IPR036640">
    <property type="entry name" value="ABC1_TM_sf"/>
</dbReference>
<feature type="domain" description="ABC transporter" evidence="10">
    <location>
        <begin position="1043"/>
        <end position="1262"/>
    </location>
</feature>
<evidence type="ECO:0000256" key="3">
    <source>
        <dbReference type="ARBA" id="ARBA00022692"/>
    </source>
</evidence>
<keyword evidence="2" id="KW-0813">Transport</keyword>
<evidence type="ECO:0000259" key="11">
    <source>
        <dbReference type="PROSITE" id="PS50929"/>
    </source>
</evidence>
<feature type="transmembrane region" description="Helical" evidence="9">
    <location>
        <begin position="106"/>
        <end position="125"/>
    </location>
</feature>
<dbReference type="Pfam" id="PF00664">
    <property type="entry name" value="ABC_membrane"/>
    <property type="match status" value="2"/>
</dbReference>
<feature type="transmembrane region" description="Helical" evidence="9">
    <location>
        <begin position="723"/>
        <end position="748"/>
    </location>
</feature>
<proteinExistence type="predicted"/>
<dbReference type="SUPFAM" id="SSF90123">
    <property type="entry name" value="ABC transporter transmembrane region"/>
    <property type="match status" value="2"/>
</dbReference>
<dbReference type="Gene3D" id="1.20.1560.10">
    <property type="entry name" value="ABC transporter type 1, transmembrane domain"/>
    <property type="match status" value="2"/>
</dbReference>
<dbReference type="PANTHER" id="PTHR24223">
    <property type="entry name" value="ATP-BINDING CASSETTE SUB-FAMILY C"/>
    <property type="match status" value="1"/>
</dbReference>
<evidence type="ECO:0000259" key="10">
    <source>
        <dbReference type="PROSITE" id="PS50893"/>
    </source>
</evidence>
<dbReference type="CDD" id="cd18580">
    <property type="entry name" value="ABC_6TM_ABCC_D2"/>
    <property type="match status" value="1"/>
</dbReference>
<dbReference type="FunFam" id="3.40.50.300:FF:000163">
    <property type="entry name" value="Multidrug resistance-associated protein member 4"/>
    <property type="match status" value="2"/>
</dbReference>
<dbReference type="OrthoDB" id="6500128at2759"/>
<dbReference type="GO" id="GO:0016020">
    <property type="term" value="C:membrane"/>
    <property type="evidence" value="ECO:0007669"/>
    <property type="project" value="UniProtKB-SubCell"/>
</dbReference>
<dbReference type="PROSITE" id="PS50929">
    <property type="entry name" value="ABC_TM1F"/>
    <property type="match status" value="2"/>
</dbReference>
<evidence type="ECO:0000256" key="8">
    <source>
        <dbReference type="ARBA" id="ARBA00023136"/>
    </source>
</evidence>
<evidence type="ECO:0000256" key="6">
    <source>
        <dbReference type="ARBA" id="ARBA00022840"/>
    </source>
</evidence>
<dbReference type="GO" id="GO:0005524">
    <property type="term" value="F:ATP binding"/>
    <property type="evidence" value="ECO:0007669"/>
    <property type="project" value="UniProtKB-KW"/>
</dbReference>
<dbReference type="Gene3D" id="3.40.50.300">
    <property type="entry name" value="P-loop containing nucleotide triphosphate hydrolases"/>
    <property type="match status" value="3"/>
</dbReference>
<dbReference type="EMBL" id="OV121136">
    <property type="protein sequence ID" value="CAH0557931.1"/>
    <property type="molecule type" value="Genomic_DNA"/>
</dbReference>
<feature type="domain" description="ABC transmembrane type-1" evidence="11">
    <location>
        <begin position="17"/>
        <end position="170"/>
    </location>
</feature>
<feature type="domain" description="ABC transporter" evidence="10">
    <location>
        <begin position="203"/>
        <end position="428"/>
    </location>
</feature>
<dbReference type="CDD" id="cd03244">
    <property type="entry name" value="ABCC_MRP_domain2"/>
    <property type="match status" value="2"/>
</dbReference>
<reference evidence="12" key="1">
    <citation type="submission" date="2021-12" db="EMBL/GenBank/DDBJ databases">
        <authorList>
            <person name="King R."/>
        </authorList>
    </citation>
    <scope>NUCLEOTIDE SEQUENCE</scope>
</reference>
<feature type="transmembrane region" description="Helical" evidence="9">
    <location>
        <begin position="464"/>
        <end position="484"/>
    </location>
</feature>
<feature type="transmembrane region" description="Helical" evidence="9">
    <location>
        <begin position="32"/>
        <end position="54"/>
    </location>
</feature>
<evidence type="ECO:0000313" key="12">
    <source>
        <dbReference type="EMBL" id="CAH0557931.1"/>
    </source>
</evidence>
<protein>
    <submittedName>
        <fullName evidence="12">Uncharacterized protein</fullName>
    </submittedName>
</protein>
<organism evidence="12 13">
    <name type="scientific">Brassicogethes aeneus</name>
    <name type="common">Rape pollen beetle</name>
    <name type="synonym">Meligethes aeneus</name>
    <dbReference type="NCBI Taxonomy" id="1431903"/>
    <lineage>
        <taxon>Eukaryota</taxon>
        <taxon>Metazoa</taxon>
        <taxon>Ecdysozoa</taxon>
        <taxon>Arthropoda</taxon>
        <taxon>Hexapoda</taxon>
        <taxon>Insecta</taxon>
        <taxon>Pterygota</taxon>
        <taxon>Neoptera</taxon>
        <taxon>Endopterygota</taxon>
        <taxon>Coleoptera</taxon>
        <taxon>Polyphaga</taxon>
        <taxon>Cucujiformia</taxon>
        <taxon>Nitidulidae</taxon>
        <taxon>Meligethinae</taxon>
        <taxon>Brassicogethes</taxon>
    </lineage>
</organism>
<dbReference type="GO" id="GO:0016887">
    <property type="term" value="F:ATP hydrolysis activity"/>
    <property type="evidence" value="ECO:0007669"/>
    <property type="project" value="InterPro"/>
</dbReference>
<dbReference type="InterPro" id="IPR003593">
    <property type="entry name" value="AAA+_ATPase"/>
</dbReference>
<dbReference type="SMART" id="SM00382">
    <property type="entry name" value="AAA"/>
    <property type="match status" value="3"/>
</dbReference>